<dbReference type="AlphaFoldDB" id="A0A0C3FZF6"/>
<protein>
    <submittedName>
        <fullName evidence="1">Uncharacterized protein</fullName>
    </submittedName>
</protein>
<reference evidence="1 2" key="1">
    <citation type="submission" date="2014-04" db="EMBL/GenBank/DDBJ databases">
        <authorList>
            <consortium name="DOE Joint Genome Institute"/>
            <person name="Kuo A."/>
            <person name="Tarkka M."/>
            <person name="Buscot F."/>
            <person name="Kohler A."/>
            <person name="Nagy L.G."/>
            <person name="Floudas D."/>
            <person name="Copeland A."/>
            <person name="Barry K.W."/>
            <person name="Cichocki N."/>
            <person name="Veneault-Fourrey C."/>
            <person name="LaButti K."/>
            <person name="Lindquist E.A."/>
            <person name="Lipzen A."/>
            <person name="Lundell T."/>
            <person name="Morin E."/>
            <person name="Murat C."/>
            <person name="Sun H."/>
            <person name="Tunlid A."/>
            <person name="Henrissat B."/>
            <person name="Grigoriev I.V."/>
            <person name="Hibbett D.S."/>
            <person name="Martin F."/>
            <person name="Nordberg H.P."/>
            <person name="Cantor M.N."/>
            <person name="Hua S.X."/>
        </authorList>
    </citation>
    <scope>NUCLEOTIDE SEQUENCE [LARGE SCALE GENOMIC DNA]</scope>
    <source>
        <strain evidence="1 2">F 1598</strain>
    </source>
</reference>
<name>A0A0C3FZF6_PILCF</name>
<organism evidence="1 2">
    <name type="scientific">Piloderma croceum (strain F 1598)</name>
    <dbReference type="NCBI Taxonomy" id="765440"/>
    <lineage>
        <taxon>Eukaryota</taxon>
        <taxon>Fungi</taxon>
        <taxon>Dikarya</taxon>
        <taxon>Basidiomycota</taxon>
        <taxon>Agaricomycotina</taxon>
        <taxon>Agaricomycetes</taxon>
        <taxon>Agaricomycetidae</taxon>
        <taxon>Atheliales</taxon>
        <taxon>Atheliaceae</taxon>
        <taxon>Piloderma</taxon>
    </lineage>
</organism>
<accession>A0A0C3FZF6</accession>
<sequence>MNAVKCQVSDSAQARVQTIHSIPTQPVTFDLHAARLHIRIDKRLLVMPHSSHYRTHGPIVLETILTQHAMHLKGAARRLHRSSTSCSQVDRPLSLAM</sequence>
<dbReference type="InParanoid" id="A0A0C3FZF6"/>
<keyword evidence="2" id="KW-1185">Reference proteome</keyword>
<evidence type="ECO:0000313" key="1">
    <source>
        <dbReference type="EMBL" id="KIM83591.1"/>
    </source>
</evidence>
<dbReference type="HOGENOM" id="CLU_2347473_0_0_1"/>
<proteinExistence type="predicted"/>
<dbReference type="EMBL" id="KN832990">
    <property type="protein sequence ID" value="KIM83591.1"/>
    <property type="molecule type" value="Genomic_DNA"/>
</dbReference>
<dbReference type="Proteomes" id="UP000054166">
    <property type="component" value="Unassembled WGS sequence"/>
</dbReference>
<gene>
    <name evidence="1" type="ORF">PILCRDRAFT_819219</name>
</gene>
<evidence type="ECO:0000313" key="2">
    <source>
        <dbReference type="Proteomes" id="UP000054166"/>
    </source>
</evidence>
<reference evidence="2" key="2">
    <citation type="submission" date="2015-01" db="EMBL/GenBank/DDBJ databases">
        <title>Evolutionary Origins and Diversification of the Mycorrhizal Mutualists.</title>
        <authorList>
            <consortium name="DOE Joint Genome Institute"/>
            <consortium name="Mycorrhizal Genomics Consortium"/>
            <person name="Kohler A."/>
            <person name="Kuo A."/>
            <person name="Nagy L.G."/>
            <person name="Floudas D."/>
            <person name="Copeland A."/>
            <person name="Barry K.W."/>
            <person name="Cichocki N."/>
            <person name="Veneault-Fourrey C."/>
            <person name="LaButti K."/>
            <person name="Lindquist E.A."/>
            <person name="Lipzen A."/>
            <person name="Lundell T."/>
            <person name="Morin E."/>
            <person name="Murat C."/>
            <person name="Riley R."/>
            <person name="Ohm R."/>
            <person name="Sun H."/>
            <person name="Tunlid A."/>
            <person name="Henrissat B."/>
            <person name="Grigoriev I.V."/>
            <person name="Hibbett D.S."/>
            <person name="Martin F."/>
        </authorList>
    </citation>
    <scope>NUCLEOTIDE SEQUENCE [LARGE SCALE GENOMIC DNA]</scope>
    <source>
        <strain evidence="2">F 1598</strain>
    </source>
</reference>